<evidence type="ECO:0000259" key="6">
    <source>
        <dbReference type="Pfam" id="PF00082"/>
    </source>
</evidence>
<keyword evidence="8" id="KW-1185">Reference proteome</keyword>
<dbReference type="Pfam" id="PF00082">
    <property type="entry name" value="Peptidase_S8"/>
    <property type="match status" value="1"/>
</dbReference>
<dbReference type="Gene3D" id="3.40.50.200">
    <property type="entry name" value="Peptidase S8/S53 domain"/>
    <property type="match status" value="1"/>
</dbReference>
<keyword evidence="3" id="KW-0378">Hydrolase</keyword>
<keyword evidence="2" id="KW-0645">Protease</keyword>
<protein>
    <recommendedName>
        <fullName evidence="6">Peptidase S8/S53 domain-containing protein</fullName>
    </recommendedName>
</protein>
<dbReference type="PROSITE" id="PS51892">
    <property type="entry name" value="SUBTILASE"/>
    <property type="match status" value="1"/>
</dbReference>
<dbReference type="InterPro" id="IPR000209">
    <property type="entry name" value="Peptidase_S8/S53_dom"/>
</dbReference>
<dbReference type="RefSeq" id="WP_261936541.1">
    <property type="nucleotide sequence ID" value="NZ_AP018817.1"/>
</dbReference>
<accession>A0ABM7G3B8</accession>
<dbReference type="PANTHER" id="PTHR43806">
    <property type="entry name" value="PEPTIDASE S8"/>
    <property type="match status" value="1"/>
</dbReference>
<evidence type="ECO:0000256" key="1">
    <source>
        <dbReference type="ARBA" id="ARBA00011073"/>
    </source>
</evidence>
<dbReference type="EMBL" id="AP018817">
    <property type="protein sequence ID" value="BBF69481.1"/>
    <property type="molecule type" value="Genomic_DNA"/>
</dbReference>
<evidence type="ECO:0000313" key="8">
    <source>
        <dbReference type="Proteomes" id="UP001059971"/>
    </source>
</evidence>
<name>A0ABM7G3B8_9SPHN</name>
<keyword evidence="4" id="KW-0720">Serine protease</keyword>
<gene>
    <name evidence="7" type="ORF">SBA_ch1_16810</name>
</gene>
<evidence type="ECO:0000313" key="7">
    <source>
        <dbReference type="EMBL" id="BBF69481.1"/>
    </source>
</evidence>
<proteinExistence type="inferred from homology"/>
<dbReference type="InterPro" id="IPR050131">
    <property type="entry name" value="Peptidase_S8_subtilisin-like"/>
</dbReference>
<dbReference type="PANTHER" id="PTHR43806:SF11">
    <property type="entry name" value="CEREVISIN-RELATED"/>
    <property type="match status" value="1"/>
</dbReference>
<evidence type="ECO:0000256" key="2">
    <source>
        <dbReference type="ARBA" id="ARBA00022670"/>
    </source>
</evidence>
<evidence type="ECO:0000256" key="4">
    <source>
        <dbReference type="ARBA" id="ARBA00022825"/>
    </source>
</evidence>
<dbReference type="Proteomes" id="UP001059971">
    <property type="component" value="Chromosome 1"/>
</dbReference>
<organism evidence="7 8">
    <name type="scientific">Sphingomonas bisphenolicum</name>
    <dbReference type="NCBI Taxonomy" id="296544"/>
    <lineage>
        <taxon>Bacteria</taxon>
        <taxon>Pseudomonadati</taxon>
        <taxon>Pseudomonadota</taxon>
        <taxon>Alphaproteobacteria</taxon>
        <taxon>Sphingomonadales</taxon>
        <taxon>Sphingomonadaceae</taxon>
        <taxon>Sphingomonas</taxon>
    </lineage>
</organism>
<evidence type="ECO:0000256" key="5">
    <source>
        <dbReference type="PROSITE-ProRule" id="PRU01240"/>
    </source>
</evidence>
<comment type="similarity">
    <text evidence="1 5">Belongs to the peptidase S8 family.</text>
</comment>
<sequence>MPDPIRPDPIRIAVIDSGVHPDHPHIDAARLLPGVAIAGDGAISECDTIDALGHGTAVTAAIQGQSSDALCLPIQVFHNALRTTARALVAAIDRAVAAEVDIINLSLGTVNPAHRDLFAAVADRALAAGVLIVAARETEGTPCYPGGLAQVLGVSLDWDCPREDYAIRDGIVFASGHPRPIPGVPPRRNLHGVSFAVANMSGIVARGGRLAIARHLDQATPNAAIRSTIQKQPIAPTA</sequence>
<dbReference type="InterPro" id="IPR015500">
    <property type="entry name" value="Peptidase_S8_subtilisin-rel"/>
</dbReference>
<dbReference type="PRINTS" id="PR00723">
    <property type="entry name" value="SUBTILISIN"/>
</dbReference>
<dbReference type="InterPro" id="IPR036852">
    <property type="entry name" value="Peptidase_S8/S53_dom_sf"/>
</dbReference>
<comment type="caution">
    <text evidence="5">Lacks conserved residue(s) required for the propagation of feature annotation.</text>
</comment>
<dbReference type="SUPFAM" id="SSF52743">
    <property type="entry name" value="Subtilisin-like"/>
    <property type="match status" value="1"/>
</dbReference>
<reference evidence="7" key="1">
    <citation type="submission" date="2018-07" db="EMBL/GenBank/DDBJ databases">
        <title>Complete genome sequence of Sphingomonas bisphenolicum strain AO1, a bisphenol A degradative bacterium isolated from Japanese farm field.</title>
        <authorList>
            <person name="Murakami M."/>
            <person name="Koh M."/>
            <person name="Koba S."/>
            <person name="Matsumura Y."/>
        </authorList>
    </citation>
    <scope>NUCLEOTIDE SEQUENCE</scope>
    <source>
        <strain evidence="7">AO1</strain>
    </source>
</reference>
<evidence type="ECO:0000256" key="3">
    <source>
        <dbReference type="ARBA" id="ARBA00022801"/>
    </source>
</evidence>
<feature type="domain" description="Peptidase S8/S53" evidence="6">
    <location>
        <begin position="10"/>
        <end position="135"/>
    </location>
</feature>